<keyword evidence="2" id="KW-1185">Reference proteome</keyword>
<dbReference type="STRING" id="526729.SAMN04324258_2100"/>
<protein>
    <recommendedName>
        <fullName evidence="3">DUF3800 domain-containing protein</fullName>
    </recommendedName>
</protein>
<dbReference type="OrthoDB" id="5521286at2"/>
<gene>
    <name evidence="1" type="ORF">SAMN04324258_2100</name>
</gene>
<dbReference type="AlphaFoldDB" id="A0A1T5KE99"/>
<dbReference type="EMBL" id="FUZQ01000003">
    <property type="protein sequence ID" value="SKC61698.1"/>
    <property type="molecule type" value="Genomic_DNA"/>
</dbReference>
<evidence type="ECO:0000313" key="2">
    <source>
        <dbReference type="Proteomes" id="UP000189777"/>
    </source>
</evidence>
<evidence type="ECO:0008006" key="3">
    <source>
        <dbReference type="Google" id="ProtNLM"/>
    </source>
</evidence>
<reference evidence="1 2" key="1">
    <citation type="submission" date="2017-02" db="EMBL/GenBank/DDBJ databases">
        <authorList>
            <person name="Peterson S.W."/>
        </authorList>
    </citation>
    <scope>NUCLEOTIDE SEQUENCE [LARGE SCALE GENOMIC DNA]</scope>
    <source>
        <strain evidence="1 2">DSM 21481</strain>
    </source>
</reference>
<proteinExistence type="predicted"/>
<dbReference type="Proteomes" id="UP000189777">
    <property type="component" value="Unassembled WGS sequence"/>
</dbReference>
<accession>A0A1T5KE99</accession>
<evidence type="ECO:0000313" key="1">
    <source>
        <dbReference type="EMBL" id="SKC61698.1"/>
    </source>
</evidence>
<sequence length="292" mass="30863">MTVPAGAPDVVEIACDESGFSGTNLLDPASPVIAHAGVDLSEAEAAAVLGTLRSRFNHRRTAEHKAHLLLRPGQPEAVAWFVAELAGRSTVHVVDKRDHVAGRMLDLLSGEPSYLDGTRLGRDHGPAAAVLRERADVLAAFVAMVHLKHRRRPDPAAVGRFLALVPDVVRDGVTALAGLERRDVVAVLDRLLDGDPAVPPPLEPLVPALAETALRWSEGRRSAAVVHDEQSALTPQRTAVLAASLAAGVSPAPPPLLGVRQVDSRRDPRVQVADLLAGLARRDALRSAAVGR</sequence>
<dbReference type="RefSeq" id="WP_079574155.1">
    <property type="nucleotide sequence ID" value="NZ_FUZQ01000003.1"/>
</dbReference>
<name>A0A1T5KE99_9MICO</name>
<organism evidence="1 2">
    <name type="scientific">Krasilnikoviella flava</name>
    <dbReference type="NCBI Taxonomy" id="526729"/>
    <lineage>
        <taxon>Bacteria</taxon>
        <taxon>Bacillati</taxon>
        <taxon>Actinomycetota</taxon>
        <taxon>Actinomycetes</taxon>
        <taxon>Micrococcales</taxon>
        <taxon>Promicromonosporaceae</taxon>
        <taxon>Krasilnikoviella</taxon>
    </lineage>
</organism>